<reference evidence="10" key="1">
    <citation type="journal article" date="2019" name="Int. J. Syst. Evol. Microbiol.">
        <title>The Global Catalogue of Microorganisms (GCM) 10K type strain sequencing project: providing services to taxonomists for standard genome sequencing and annotation.</title>
        <authorList>
            <consortium name="The Broad Institute Genomics Platform"/>
            <consortium name="The Broad Institute Genome Sequencing Center for Infectious Disease"/>
            <person name="Wu L."/>
            <person name="Ma J."/>
        </authorList>
    </citation>
    <scope>NUCLEOTIDE SEQUENCE [LARGE SCALE GENOMIC DNA]</scope>
    <source>
        <strain evidence="10">CGMCC 1.10832</strain>
    </source>
</reference>
<dbReference type="Pfam" id="PF13715">
    <property type="entry name" value="CarbopepD_reg_2"/>
    <property type="match status" value="1"/>
</dbReference>
<keyword evidence="5 7" id="KW-0472">Membrane</keyword>
<name>A0ABQ1N912_9BACT</name>
<evidence type="ECO:0000256" key="2">
    <source>
        <dbReference type="ARBA" id="ARBA00022448"/>
    </source>
</evidence>
<feature type="domain" description="TonB-dependent receptor plug" evidence="8">
    <location>
        <begin position="126"/>
        <end position="231"/>
    </location>
</feature>
<dbReference type="InterPro" id="IPR012910">
    <property type="entry name" value="Plug_dom"/>
</dbReference>
<dbReference type="EMBL" id="BMEC01000020">
    <property type="protein sequence ID" value="GGC54680.1"/>
    <property type="molecule type" value="Genomic_DNA"/>
</dbReference>
<evidence type="ECO:0000256" key="5">
    <source>
        <dbReference type="ARBA" id="ARBA00023136"/>
    </source>
</evidence>
<dbReference type="InterPro" id="IPR008969">
    <property type="entry name" value="CarboxyPept-like_regulatory"/>
</dbReference>
<gene>
    <name evidence="9" type="ORF">GCM10011506_45400</name>
</gene>
<dbReference type="Gene3D" id="2.60.40.1120">
    <property type="entry name" value="Carboxypeptidase-like, regulatory domain"/>
    <property type="match status" value="1"/>
</dbReference>
<organism evidence="9 10">
    <name type="scientific">Marivirga lumbricoides</name>
    <dbReference type="NCBI Taxonomy" id="1046115"/>
    <lineage>
        <taxon>Bacteria</taxon>
        <taxon>Pseudomonadati</taxon>
        <taxon>Bacteroidota</taxon>
        <taxon>Cytophagia</taxon>
        <taxon>Cytophagales</taxon>
        <taxon>Marivirgaceae</taxon>
        <taxon>Marivirga</taxon>
    </lineage>
</organism>
<evidence type="ECO:0000313" key="9">
    <source>
        <dbReference type="EMBL" id="GGC54680.1"/>
    </source>
</evidence>
<evidence type="ECO:0000259" key="8">
    <source>
        <dbReference type="Pfam" id="PF07715"/>
    </source>
</evidence>
<dbReference type="PANTHER" id="PTHR30069">
    <property type="entry name" value="TONB-DEPENDENT OUTER MEMBRANE RECEPTOR"/>
    <property type="match status" value="1"/>
</dbReference>
<dbReference type="Gene3D" id="2.40.170.20">
    <property type="entry name" value="TonB-dependent receptor, beta-barrel domain"/>
    <property type="match status" value="1"/>
</dbReference>
<dbReference type="Gene3D" id="2.170.130.10">
    <property type="entry name" value="TonB-dependent receptor, plug domain"/>
    <property type="match status" value="1"/>
</dbReference>
<keyword evidence="4 7" id="KW-0812">Transmembrane</keyword>
<keyword evidence="9" id="KW-0675">Receptor</keyword>
<keyword evidence="10" id="KW-1185">Reference proteome</keyword>
<keyword evidence="6 7" id="KW-0998">Cell outer membrane</keyword>
<dbReference type="Proteomes" id="UP000636010">
    <property type="component" value="Unassembled WGS sequence"/>
</dbReference>
<keyword evidence="3 7" id="KW-1134">Transmembrane beta strand</keyword>
<proteinExistence type="inferred from homology"/>
<accession>A0ABQ1N912</accession>
<dbReference type="PANTHER" id="PTHR30069:SF57">
    <property type="entry name" value="TONB-DEPENDENT RECEPTOR"/>
    <property type="match status" value="1"/>
</dbReference>
<comment type="subcellular location">
    <subcellularLocation>
        <location evidence="1 7">Cell outer membrane</location>
        <topology evidence="1 7">Multi-pass membrane protein</topology>
    </subcellularLocation>
</comment>
<evidence type="ECO:0000256" key="1">
    <source>
        <dbReference type="ARBA" id="ARBA00004571"/>
    </source>
</evidence>
<evidence type="ECO:0000256" key="6">
    <source>
        <dbReference type="ARBA" id="ARBA00023237"/>
    </source>
</evidence>
<evidence type="ECO:0000313" key="10">
    <source>
        <dbReference type="Proteomes" id="UP000636010"/>
    </source>
</evidence>
<protein>
    <submittedName>
        <fullName evidence="9">TonB-dependent receptor</fullName>
    </submittedName>
</protein>
<evidence type="ECO:0000256" key="3">
    <source>
        <dbReference type="ARBA" id="ARBA00022452"/>
    </source>
</evidence>
<dbReference type="InterPro" id="IPR039426">
    <property type="entry name" value="TonB-dep_rcpt-like"/>
</dbReference>
<sequence>MRLKKLSSNLILFLLLLFGHAIIAQQQAKIIGKVIGKDGTPLEFVNVGLAGTSLGDVTNVEGQFTIDGVNLGNHILIASMIGFETIKKEVVLSPNSSLLTLNLVMNESVEAMGEVVVSGTMKEVSKLESPVPVEVYTAKFFKANPTPSVFESLQNVNGVRPQINCNICNTGDIHINGLEGPYTMVLIDGMPIVSGLSTVYGLTGIPQSLIERMEVVKGPASTLYGSEAVGGLINIITKKPTNAPLISADAFGTTWGEVNTDLGLRYHLSEKTQGLLGVNYFNYQNPIDNNDDGFTDVTLQNRISVFNKVDINRKDNKAFSLAGRYVYEDRWGGEMNWEKKYRGGNEVYGESIYTSRWEAFGIYQLPVEEIINFQFSANGHQQNSVYGATSYIADQYIGFGQLTWNKPLEMHDIMVGLAYRYTYYDDNTPATANESEDNAPSIIHLPGIYVQDKIQLNSLNKLLVGARYDHNSIHGNIFSPRINYKWNSADKKNTIRLSAGNGFRVANVFTEDHAALTGAREVVFEEELQPEASWNVNLNLVKKMYTNNGLFIGLDASGFYTYFSNAILPDYETDPNKIIYSNLDGYAVSKGISLNMDFNWTNGLKLIAGGTLMDVSVTEDKETYRQLLTERFSGVWSVGYTFKQVDLTIDYTGNLYGPMRLPLLGDLDDRPEYSDWYSLQNIQFTKGFGQWEVYGGVKNLLNFTPPANSIARSFDPFDKGVEFGADGQVIPTPGNPNALTFDPSYVYAPNQGIRGFLGVRYTL</sequence>
<dbReference type="SUPFAM" id="SSF56935">
    <property type="entry name" value="Porins"/>
    <property type="match status" value="1"/>
</dbReference>
<comment type="caution">
    <text evidence="9">The sequence shown here is derived from an EMBL/GenBank/DDBJ whole genome shotgun (WGS) entry which is preliminary data.</text>
</comment>
<keyword evidence="2 7" id="KW-0813">Transport</keyword>
<evidence type="ECO:0000256" key="7">
    <source>
        <dbReference type="PROSITE-ProRule" id="PRU01360"/>
    </source>
</evidence>
<dbReference type="Pfam" id="PF07715">
    <property type="entry name" value="Plug"/>
    <property type="match status" value="1"/>
</dbReference>
<dbReference type="InterPro" id="IPR037066">
    <property type="entry name" value="Plug_dom_sf"/>
</dbReference>
<dbReference type="PROSITE" id="PS52016">
    <property type="entry name" value="TONB_DEPENDENT_REC_3"/>
    <property type="match status" value="1"/>
</dbReference>
<dbReference type="SUPFAM" id="SSF49464">
    <property type="entry name" value="Carboxypeptidase regulatory domain-like"/>
    <property type="match status" value="1"/>
</dbReference>
<dbReference type="InterPro" id="IPR036942">
    <property type="entry name" value="Beta-barrel_TonB_sf"/>
</dbReference>
<comment type="similarity">
    <text evidence="7">Belongs to the TonB-dependent receptor family.</text>
</comment>
<evidence type="ECO:0000256" key="4">
    <source>
        <dbReference type="ARBA" id="ARBA00022692"/>
    </source>
</evidence>
<dbReference type="RefSeq" id="WP_188467644.1">
    <property type="nucleotide sequence ID" value="NZ_BAABHU010000020.1"/>
</dbReference>